<dbReference type="Proteomes" id="UP000293671">
    <property type="component" value="Unassembled WGS sequence"/>
</dbReference>
<dbReference type="EMBL" id="SHKP01000004">
    <property type="protein sequence ID" value="RZU02666.1"/>
    <property type="molecule type" value="Genomic_DNA"/>
</dbReference>
<accession>A0A4V2FUM9</accession>
<keyword evidence="3" id="KW-1185">Reference proteome</keyword>
<comment type="subcellular location">
    <subcellularLocation>
        <location evidence="1">Cell outer membrane</location>
    </subcellularLocation>
</comment>
<proteinExistence type="predicted"/>
<dbReference type="SUPFAM" id="SSF56925">
    <property type="entry name" value="OMPA-like"/>
    <property type="match status" value="1"/>
</dbReference>
<evidence type="ECO:0000313" key="3">
    <source>
        <dbReference type="Proteomes" id="UP000293671"/>
    </source>
</evidence>
<reference evidence="2 3" key="1">
    <citation type="submission" date="2019-02" db="EMBL/GenBank/DDBJ databases">
        <title>Genomic Encyclopedia of Type Strains, Phase IV (KMG-IV): sequencing the most valuable type-strain genomes for metagenomic binning, comparative biology and taxonomic classification.</title>
        <authorList>
            <person name="Goeker M."/>
        </authorList>
    </citation>
    <scope>NUCLEOTIDE SEQUENCE [LARGE SCALE GENOMIC DNA]</scope>
    <source>
        <strain evidence="2 3">DSM 19570</strain>
    </source>
</reference>
<organism evidence="2 3">
    <name type="scientific">Rivibacter subsaxonicus</name>
    <dbReference type="NCBI Taxonomy" id="457575"/>
    <lineage>
        <taxon>Bacteria</taxon>
        <taxon>Pseudomonadati</taxon>
        <taxon>Pseudomonadota</taxon>
        <taxon>Betaproteobacteria</taxon>
        <taxon>Burkholderiales</taxon>
        <taxon>Rivibacter</taxon>
    </lineage>
</organism>
<comment type="caution">
    <text evidence="2">The sequence shown here is derived from an EMBL/GenBank/DDBJ whole genome shotgun (WGS) entry which is preliminary data.</text>
</comment>
<dbReference type="InterPro" id="IPR011250">
    <property type="entry name" value="OMP/PagP_B-barrel"/>
</dbReference>
<gene>
    <name evidence="2" type="ORF">EV670_0695</name>
</gene>
<dbReference type="AlphaFoldDB" id="A0A4V2FUM9"/>
<evidence type="ECO:0000256" key="1">
    <source>
        <dbReference type="ARBA" id="ARBA00004442"/>
    </source>
</evidence>
<evidence type="ECO:0000313" key="2">
    <source>
        <dbReference type="EMBL" id="RZU02666.1"/>
    </source>
</evidence>
<name>A0A4V2FUM9_9BURK</name>
<sequence>MKKLRWSSRDCIQPRAMVGAWPACRKAWRGVSASRCERGLTAKQARATFDQGPSTTATIQTHTRMSRSTPARYALQLALGAGLAWCGNAAAENVADRYWMQVDAFFPRAESSAQADLLVGDVPGTEIDFERDLGLPRDSSLPYLRLGARAGEAWRFEFEYYALRRSGRRSIDKEIRWDDSVYPVSAVLDSRFDSDVYRATVGYSFLLQPNAEFGASLGVHATRFNIELAGAVSGSIVEAVHVEQQEEMFPLPTLGVYGIFALAPDWLLRGRADYLTLSIDDYSGSLINASASLNWRFSPRFGIGLGYRYVHYDIRVERQLWRGSVNYRFFGPTLYLEAAF</sequence>
<dbReference type="GO" id="GO:0009279">
    <property type="term" value="C:cell outer membrane"/>
    <property type="evidence" value="ECO:0007669"/>
    <property type="project" value="UniProtKB-SubCell"/>
</dbReference>
<protein>
    <submittedName>
        <fullName evidence="2">Uncharacterized protein</fullName>
    </submittedName>
</protein>